<dbReference type="Proteomes" id="UP000034086">
    <property type="component" value="Unassembled WGS sequence"/>
</dbReference>
<evidence type="ECO:0000313" key="10">
    <source>
        <dbReference type="EMBL" id="KKU02810.1"/>
    </source>
</evidence>
<proteinExistence type="predicted"/>
<dbReference type="GO" id="GO:0009103">
    <property type="term" value="P:lipopolysaccharide biosynthetic process"/>
    <property type="evidence" value="ECO:0007669"/>
    <property type="project" value="UniProtKB-ARBA"/>
</dbReference>
<sequence length="512" mass="57997">MRKFWKEWKWYLFGGSVVFAAALFLRVYNLTVLPVFADEAIYIRWSQVMRAEPTLRFLPLSDGKQPLFMWLTIPFLKIFSDPLFAGRLTSVSSGMATLIGIFLLSYSLFKSKKVALISSFIYAISPFSLFFDRMALSDALLSMFGVWTLLGAIWVSRTLRLDLAMLTGFILGGGLLTKSPAVFFVLLSPLTWIMSRWPKDLKKATLHLIRLLSLFVVSLAIGYGMYNILRLGANFQMIAIRNRDYIYPINHFLTSPLNPLKTFLIMTFEWILALGPGPILLMGVLGMLFNIKKHFKEVLILLVWFLVPVAVQAEFAKNFTARYILFSIPFLFVLAASSFLAKKEAFKTVVMLLFILFVFLSARADYYLLKDPEKAPLPRSERSGYLEEWTAGTGIKEIADFLITESKKDPSQKIVVGTEGYFGTLPDGLQIYMEGKPEILVIGIGLELDHVPSQLVESKRYGNKTYLVANNTRLFATPEYLNLEIVAAYPKAVKPDGTRETLLLFEVSEKAL</sequence>
<feature type="transmembrane region" description="Helical" evidence="8">
    <location>
        <begin position="115"/>
        <end position="132"/>
    </location>
</feature>
<dbReference type="PANTHER" id="PTHR33908:SF11">
    <property type="entry name" value="MEMBRANE PROTEIN"/>
    <property type="match status" value="1"/>
</dbReference>
<feature type="transmembrane region" description="Helical" evidence="8">
    <location>
        <begin position="208"/>
        <end position="226"/>
    </location>
</feature>
<dbReference type="InterPro" id="IPR038731">
    <property type="entry name" value="RgtA/B/C-like"/>
</dbReference>
<evidence type="ECO:0000256" key="2">
    <source>
        <dbReference type="ARBA" id="ARBA00022475"/>
    </source>
</evidence>
<keyword evidence="6 8" id="KW-1133">Transmembrane helix</keyword>
<evidence type="ECO:0000256" key="8">
    <source>
        <dbReference type="SAM" id="Phobius"/>
    </source>
</evidence>
<feature type="transmembrane region" description="Helical" evidence="8">
    <location>
        <begin position="298"/>
        <end position="315"/>
    </location>
</feature>
<feature type="transmembrane region" description="Helical" evidence="8">
    <location>
        <begin position="163"/>
        <end position="187"/>
    </location>
</feature>
<dbReference type="InterPro" id="IPR050297">
    <property type="entry name" value="LipidA_mod_glycosyltrf_83"/>
</dbReference>
<dbReference type="GO" id="GO:0016763">
    <property type="term" value="F:pentosyltransferase activity"/>
    <property type="evidence" value="ECO:0007669"/>
    <property type="project" value="TreeGrafter"/>
</dbReference>
<comment type="subcellular location">
    <subcellularLocation>
        <location evidence="1">Cell membrane</location>
        <topology evidence="1">Multi-pass membrane protein</topology>
    </subcellularLocation>
</comment>
<name>A0A0G1Q2C2_9BACT</name>
<dbReference type="PANTHER" id="PTHR33908">
    <property type="entry name" value="MANNOSYLTRANSFERASE YKCB-RELATED"/>
    <property type="match status" value="1"/>
</dbReference>
<dbReference type="GO" id="GO:0005886">
    <property type="term" value="C:plasma membrane"/>
    <property type="evidence" value="ECO:0007669"/>
    <property type="project" value="UniProtKB-SubCell"/>
</dbReference>
<accession>A0A0G1Q2C2</accession>
<reference evidence="10 11" key="1">
    <citation type="journal article" date="2015" name="Nature">
        <title>rRNA introns, odd ribosomes, and small enigmatic genomes across a large radiation of phyla.</title>
        <authorList>
            <person name="Brown C.T."/>
            <person name="Hug L.A."/>
            <person name="Thomas B.C."/>
            <person name="Sharon I."/>
            <person name="Castelle C.J."/>
            <person name="Singh A."/>
            <person name="Wilkins M.J."/>
            <person name="Williams K.H."/>
            <person name="Banfield J.F."/>
        </authorList>
    </citation>
    <scope>NUCLEOTIDE SEQUENCE [LARGE SCALE GENOMIC DNA]</scope>
</reference>
<comment type="caution">
    <text evidence="10">The sequence shown here is derived from an EMBL/GenBank/DDBJ whole genome shotgun (WGS) entry which is preliminary data.</text>
</comment>
<evidence type="ECO:0000256" key="4">
    <source>
        <dbReference type="ARBA" id="ARBA00022679"/>
    </source>
</evidence>
<evidence type="ECO:0000313" key="11">
    <source>
        <dbReference type="Proteomes" id="UP000034086"/>
    </source>
</evidence>
<dbReference type="AlphaFoldDB" id="A0A0G1Q2C2"/>
<evidence type="ECO:0000256" key="6">
    <source>
        <dbReference type="ARBA" id="ARBA00022989"/>
    </source>
</evidence>
<feature type="domain" description="Glycosyltransferase RgtA/B/C/D-like" evidence="9">
    <location>
        <begin position="66"/>
        <end position="218"/>
    </location>
</feature>
<evidence type="ECO:0000256" key="5">
    <source>
        <dbReference type="ARBA" id="ARBA00022692"/>
    </source>
</evidence>
<evidence type="ECO:0000256" key="1">
    <source>
        <dbReference type="ARBA" id="ARBA00004651"/>
    </source>
</evidence>
<organism evidence="10 11">
    <name type="scientific">Candidatus Woesebacteria bacterium GW2011_GWE1_45_18</name>
    <dbReference type="NCBI Taxonomy" id="1618598"/>
    <lineage>
        <taxon>Bacteria</taxon>
        <taxon>Candidatus Woeseibacteriota</taxon>
    </lineage>
</organism>
<evidence type="ECO:0000259" key="9">
    <source>
        <dbReference type="Pfam" id="PF13231"/>
    </source>
</evidence>
<feature type="transmembrane region" description="Helical" evidence="8">
    <location>
        <begin position="321"/>
        <end position="341"/>
    </location>
</feature>
<gene>
    <name evidence="10" type="ORF">UX03_C0026G0003</name>
</gene>
<evidence type="ECO:0000256" key="3">
    <source>
        <dbReference type="ARBA" id="ARBA00022676"/>
    </source>
</evidence>
<keyword evidence="5 8" id="KW-0812">Transmembrane</keyword>
<keyword evidence="3" id="KW-0328">Glycosyltransferase</keyword>
<keyword evidence="7 8" id="KW-0472">Membrane</keyword>
<dbReference type="EMBL" id="LCKQ01000026">
    <property type="protein sequence ID" value="KKU02810.1"/>
    <property type="molecule type" value="Genomic_DNA"/>
</dbReference>
<feature type="transmembrane region" description="Helical" evidence="8">
    <location>
        <begin position="348"/>
        <end position="369"/>
    </location>
</feature>
<protein>
    <recommendedName>
        <fullName evidence="9">Glycosyltransferase RgtA/B/C/D-like domain-containing protein</fullName>
    </recommendedName>
</protein>
<evidence type="ECO:0000256" key="7">
    <source>
        <dbReference type="ARBA" id="ARBA00023136"/>
    </source>
</evidence>
<dbReference type="Pfam" id="PF13231">
    <property type="entry name" value="PMT_2"/>
    <property type="match status" value="1"/>
</dbReference>
<keyword evidence="2" id="KW-1003">Cell membrane</keyword>
<feature type="transmembrane region" description="Helical" evidence="8">
    <location>
        <begin position="270"/>
        <end position="291"/>
    </location>
</feature>
<feature type="transmembrane region" description="Helical" evidence="8">
    <location>
        <begin position="91"/>
        <end position="109"/>
    </location>
</feature>
<keyword evidence="4" id="KW-0808">Transferase</keyword>